<feature type="compositionally biased region" description="Polar residues" evidence="5">
    <location>
        <begin position="341"/>
        <end position="421"/>
    </location>
</feature>
<feature type="compositionally biased region" description="Polar residues" evidence="5">
    <location>
        <begin position="737"/>
        <end position="752"/>
    </location>
</feature>
<evidence type="ECO:0000256" key="4">
    <source>
        <dbReference type="ARBA" id="ARBA00023242"/>
    </source>
</evidence>
<evidence type="ECO:0000256" key="2">
    <source>
        <dbReference type="ARBA" id="ARBA00023015"/>
    </source>
</evidence>
<feature type="domain" description="Bromodomain associated" evidence="7">
    <location>
        <begin position="598"/>
        <end position="659"/>
    </location>
</feature>
<keyword evidence="9" id="KW-1185">Reference proteome</keyword>
<feature type="region of interest" description="Disordered" evidence="5">
    <location>
        <begin position="131"/>
        <end position="168"/>
    </location>
</feature>
<keyword evidence="3" id="KW-0804">Transcription</keyword>
<evidence type="ECO:0000256" key="1">
    <source>
        <dbReference type="ARBA" id="ARBA00004123"/>
    </source>
</evidence>
<evidence type="ECO:0000313" key="8">
    <source>
        <dbReference type="EMBL" id="KAE9524100.1"/>
    </source>
</evidence>
<dbReference type="Proteomes" id="UP000475862">
    <property type="component" value="Unassembled WGS sequence"/>
</dbReference>
<dbReference type="GO" id="GO:0005634">
    <property type="term" value="C:nucleus"/>
    <property type="evidence" value="ECO:0007669"/>
    <property type="project" value="UniProtKB-SubCell"/>
</dbReference>
<proteinExistence type="predicted"/>
<sequence length="752" mass="85456">MYYHVYENSYRRRGVIADPKTGLFMLILLSTCSKFFFLSIERGATPVEQSKSGGRVPVRPFWILASIVRDSNHSIVRFTLFDIRIRILDRKPMTDHRRRYFGNEIWITYEKLILKKYCDTKMEYYSTDLTNKSRSNKKSNSGYDTNDEDEDNNDDDDDDDDDDDCVAVDKGGKQTLPACIRLLAGNICDIDDEPWTVEESDDFREDNSDNPHILPQKTVGNKQNQESSSAISKTFPYVKETEEQLHLKNNHVEMFINSELGKIFEDIFDSDNALNIEQLQVEEKSELSKKLIVDENINNELAFNESNNTTRNAIDMAGISCSTSLPVLPGPSHLTDIPGPSYSTELPGTSYSTELPGTSYSTELPGTSYSTELPGTSYSTELPGTSYSTELPGTSYSTELPGTSYSTELLGLSHSTDTPGPSYSTDLSGPSSSTSLCDPSGSNDSNIKKDNEMENLINKIYNDFFRTIDTSKTNTDTNQDCSKFPKLNVNNDNDGNFECFQEDPDIVNPEIMYNIDLNEHYKYMDLLVQKIENATTKQAKQTVLNECMQLMPIPQTEPEPQVFTKEERLKFARGICEWEYKIDRDDWDKIMFKRAVIFTAHAGFDESNEESLQVLSDIIIHYIKEIAIIMKKNFDIQIKSSCPDEIDPINNCLQEIGMKGGLRELIQHYNDDIFGRRKAVMNKCKELQKIIDKFVEQAKNSLYDKTDEENLTNKEIISEEISIDEGNKTEAEAKSSAEGNTIIQQNVEHLDD</sequence>
<organism evidence="8 9">
    <name type="scientific">Aphis glycines</name>
    <name type="common">Soybean aphid</name>
    <dbReference type="NCBI Taxonomy" id="307491"/>
    <lineage>
        <taxon>Eukaryota</taxon>
        <taxon>Metazoa</taxon>
        <taxon>Ecdysozoa</taxon>
        <taxon>Arthropoda</taxon>
        <taxon>Hexapoda</taxon>
        <taxon>Insecta</taxon>
        <taxon>Pterygota</taxon>
        <taxon>Neoptera</taxon>
        <taxon>Paraneoptera</taxon>
        <taxon>Hemiptera</taxon>
        <taxon>Sternorrhyncha</taxon>
        <taxon>Aphidomorpha</taxon>
        <taxon>Aphidoidea</taxon>
        <taxon>Aphididae</taxon>
        <taxon>Aphidini</taxon>
        <taxon>Aphis</taxon>
        <taxon>Aphis</taxon>
    </lineage>
</organism>
<feature type="region of interest" description="Disordered" evidence="5">
    <location>
        <begin position="331"/>
        <end position="450"/>
    </location>
</feature>
<dbReference type="OrthoDB" id="6611319at2759"/>
<dbReference type="GO" id="GO:0003713">
    <property type="term" value="F:transcription coactivator activity"/>
    <property type="evidence" value="ECO:0007669"/>
    <property type="project" value="TreeGrafter"/>
</dbReference>
<feature type="region of interest" description="Disordered" evidence="5">
    <location>
        <begin position="199"/>
        <end position="233"/>
    </location>
</feature>
<evidence type="ECO:0000256" key="3">
    <source>
        <dbReference type="ARBA" id="ARBA00023163"/>
    </source>
</evidence>
<keyword evidence="6" id="KW-0472">Membrane</keyword>
<dbReference type="CDD" id="cd06847">
    <property type="entry name" value="HFD_SUPT7L"/>
    <property type="match status" value="1"/>
</dbReference>
<feature type="compositionally biased region" description="Acidic residues" evidence="5">
    <location>
        <begin position="145"/>
        <end position="166"/>
    </location>
</feature>
<feature type="compositionally biased region" description="Polar residues" evidence="5">
    <location>
        <begin position="218"/>
        <end position="232"/>
    </location>
</feature>
<dbReference type="Pfam" id="PF07524">
    <property type="entry name" value="Bromo_TP"/>
    <property type="match status" value="1"/>
</dbReference>
<dbReference type="PANTHER" id="PTHR28598">
    <property type="entry name" value="STAGA COMPLEX 65 SUBUNIT GAMMA"/>
    <property type="match status" value="1"/>
</dbReference>
<gene>
    <name evidence="8" type="ORF">AGLY_015465</name>
</gene>
<dbReference type="PANTHER" id="PTHR28598:SF1">
    <property type="entry name" value="STAGA COMPLEX 65 SUBUNIT GAMMA"/>
    <property type="match status" value="1"/>
</dbReference>
<evidence type="ECO:0000256" key="6">
    <source>
        <dbReference type="SAM" id="Phobius"/>
    </source>
</evidence>
<keyword evidence="2" id="KW-0805">Transcription regulation</keyword>
<dbReference type="InterPro" id="IPR039460">
    <property type="entry name" value="SUPT7L/Spt7"/>
</dbReference>
<accession>A0A6G0T0C6</accession>
<feature type="region of interest" description="Disordered" evidence="5">
    <location>
        <begin position="724"/>
        <end position="752"/>
    </location>
</feature>
<name>A0A6G0T0C6_APHGL</name>
<evidence type="ECO:0000313" key="9">
    <source>
        <dbReference type="Proteomes" id="UP000475862"/>
    </source>
</evidence>
<dbReference type="EMBL" id="VYZN01000072">
    <property type="protein sequence ID" value="KAE9524100.1"/>
    <property type="molecule type" value="Genomic_DNA"/>
</dbReference>
<evidence type="ECO:0000256" key="5">
    <source>
        <dbReference type="SAM" id="MobiDB-lite"/>
    </source>
</evidence>
<reference evidence="8 9" key="1">
    <citation type="submission" date="2019-08" db="EMBL/GenBank/DDBJ databases">
        <title>The genome of the soybean aphid Biotype 1, its phylome, world population structure and adaptation to the North American continent.</title>
        <authorList>
            <person name="Giordano R."/>
            <person name="Donthu R.K."/>
            <person name="Hernandez A.G."/>
            <person name="Wright C.L."/>
            <person name="Zimin A.V."/>
        </authorList>
    </citation>
    <scope>NUCLEOTIDE SEQUENCE [LARGE SCALE GENOMIC DNA]</scope>
    <source>
        <tissue evidence="8">Whole aphids</tissue>
    </source>
</reference>
<keyword evidence="6" id="KW-0812">Transmembrane</keyword>
<comment type="subcellular location">
    <subcellularLocation>
        <location evidence="1">Nucleus</location>
    </subcellularLocation>
</comment>
<dbReference type="GO" id="GO:0000124">
    <property type="term" value="C:SAGA complex"/>
    <property type="evidence" value="ECO:0007669"/>
    <property type="project" value="InterPro"/>
</dbReference>
<comment type="caution">
    <text evidence="8">The sequence shown here is derived from an EMBL/GenBank/DDBJ whole genome shotgun (WGS) entry which is preliminary data.</text>
</comment>
<dbReference type="AlphaFoldDB" id="A0A6G0T0C6"/>
<keyword evidence="4" id="KW-0539">Nucleus</keyword>
<feature type="compositionally biased region" description="Low complexity" evidence="5">
    <location>
        <begin position="422"/>
        <end position="442"/>
    </location>
</feature>
<feature type="transmembrane region" description="Helical" evidence="6">
    <location>
        <begin position="21"/>
        <end position="40"/>
    </location>
</feature>
<keyword evidence="6" id="KW-1133">Transmembrane helix</keyword>
<protein>
    <recommendedName>
        <fullName evidence="7">Bromodomain associated domain-containing protein</fullName>
    </recommendedName>
</protein>
<dbReference type="InterPro" id="IPR006565">
    <property type="entry name" value="BTP"/>
</dbReference>
<evidence type="ECO:0000259" key="7">
    <source>
        <dbReference type="Pfam" id="PF07524"/>
    </source>
</evidence>
<feature type="compositionally biased region" description="Basic and acidic residues" evidence="5">
    <location>
        <begin position="725"/>
        <end position="735"/>
    </location>
</feature>